<dbReference type="InterPro" id="IPR051920">
    <property type="entry name" value="MPT_Adenylyltrnsfr/MoaC-Rel"/>
</dbReference>
<evidence type="ECO:0000313" key="5">
    <source>
        <dbReference type="EMBL" id="PZR82443.1"/>
    </source>
</evidence>
<proteinExistence type="predicted"/>
<dbReference type="CDD" id="cd00886">
    <property type="entry name" value="MogA_MoaB"/>
    <property type="match status" value="1"/>
</dbReference>
<reference evidence="5 6" key="1">
    <citation type="journal article" date="2017" name="Nature">
        <title>Atmospheric trace gases support primary production in Antarctic desert surface soil.</title>
        <authorList>
            <person name="Ji M."/>
            <person name="Greening C."/>
            <person name="Vanwonterghem I."/>
            <person name="Carere C.R."/>
            <person name="Bay S.K."/>
            <person name="Steen J.A."/>
            <person name="Montgomery K."/>
            <person name="Lines T."/>
            <person name="Beardall J."/>
            <person name="van Dorst J."/>
            <person name="Snape I."/>
            <person name="Stott M.B."/>
            <person name="Hugenholtz P."/>
            <person name="Ferrari B.C."/>
        </authorList>
    </citation>
    <scope>NUCLEOTIDE SEQUENCE [LARGE SCALE GENOMIC DNA]</scope>
    <source>
        <strain evidence="5">RRmetagenome_bin12</strain>
    </source>
</reference>
<dbReference type="InterPro" id="IPR036425">
    <property type="entry name" value="MoaB/Mog-like_dom_sf"/>
</dbReference>
<dbReference type="AlphaFoldDB" id="A0A2W5ZAV8"/>
<organism evidence="5 6">
    <name type="scientific">Candidatus Aeolococcus gillhamiae</name>
    <dbReference type="NCBI Taxonomy" id="3127015"/>
    <lineage>
        <taxon>Bacteria</taxon>
        <taxon>Bacillati</taxon>
        <taxon>Candidatus Dormiibacterota</taxon>
        <taxon>Candidatus Dormibacteria</taxon>
        <taxon>Candidatus Aeolococcales</taxon>
        <taxon>Candidatus Aeolococcaceae</taxon>
        <taxon>Candidatus Aeolococcus</taxon>
    </lineage>
</organism>
<evidence type="ECO:0000259" key="3">
    <source>
        <dbReference type="SMART" id="SM00852"/>
    </source>
</evidence>
<evidence type="ECO:0000256" key="2">
    <source>
        <dbReference type="ARBA" id="ARBA00023150"/>
    </source>
</evidence>
<dbReference type="PROSITE" id="PS01078">
    <property type="entry name" value="MOCF_BIOSYNTHESIS_1"/>
    <property type="match status" value="1"/>
</dbReference>
<evidence type="ECO:0000313" key="4">
    <source>
        <dbReference type="EMBL" id="MBJ7593950.1"/>
    </source>
</evidence>
<feature type="domain" description="MoaB/Mog" evidence="3">
    <location>
        <begin position="10"/>
        <end position="151"/>
    </location>
</feature>
<dbReference type="EMBL" id="QHBU01000072">
    <property type="protein sequence ID" value="PZR82443.1"/>
    <property type="molecule type" value="Genomic_DNA"/>
</dbReference>
<reference evidence="5" key="2">
    <citation type="submission" date="2018-05" db="EMBL/GenBank/DDBJ databases">
        <authorList>
            <person name="Ferrari B."/>
        </authorList>
    </citation>
    <scope>NUCLEOTIDE SEQUENCE</scope>
    <source>
        <strain evidence="5">RRmetagenome_bin12</strain>
    </source>
</reference>
<dbReference type="UniPathway" id="UPA00344"/>
<dbReference type="InterPro" id="IPR001453">
    <property type="entry name" value="MoaB/Mog_dom"/>
</dbReference>
<evidence type="ECO:0000256" key="1">
    <source>
        <dbReference type="ARBA" id="ARBA00005046"/>
    </source>
</evidence>
<keyword evidence="2" id="KW-0501">Molybdenum cofactor biosynthesis</keyword>
<dbReference type="Gene3D" id="3.40.980.10">
    <property type="entry name" value="MoaB/Mog-like domain"/>
    <property type="match status" value="1"/>
</dbReference>
<dbReference type="Proteomes" id="UP000248724">
    <property type="component" value="Unassembled WGS sequence"/>
</dbReference>
<gene>
    <name evidence="5" type="ORF">DLM65_03840</name>
    <name evidence="4" type="ORF">JF886_03660</name>
</gene>
<dbReference type="GO" id="GO:0006777">
    <property type="term" value="P:Mo-molybdopterin cofactor biosynthetic process"/>
    <property type="evidence" value="ECO:0007669"/>
    <property type="project" value="UniProtKB-KW"/>
</dbReference>
<comment type="pathway">
    <text evidence="1">Cofactor biosynthesis; molybdopterin biosynthesis.</text>
</comment>
<accession>A0A2W5ZAV8</accession>
<dbReference type="Proteomes" id="UP000606991">
    <property type="component" value="Unassembled WGS sequence"/>
</dbReference>
<comment type="caution">
    <text evidence="5">The sequence shown here is derived from an EMBL/GenBank/DDBJ whole genome shotgun (WGS) entry which is preliminary data.</text>
</comment>
<dbReference type="PANTHER" id="PTHR43764">
    <property type="entry name" value="MOLYBDENUM COFACTOR BIOSYNTHESIS"/>
    <property type="match status" value="1"/>
</dbReference>
<accession>A0A934JVS7</accession>
<dbReference type="RefSeq" id="WP_337309732.1">
    <property type="nucleotide sequence ID" value="NZ_JAEKNS010000043.1"/>
</dbReference>
<protein>
    <submittedName>
        <fullName evidence="4 5">Molybdenum cofactor biosynthesis protein</fullName>
    </submittedName>
</protein>
<dbReference type="SMART" id="SM00852">
    <property type="entry name" value="MoCF_biosynth"/>
    <property type="match status" value="1"/>
</dbReference>
<evidence type="ECO:0000313" key="6">
    <source>
        <dbReference type="Proteomes" id="UP000248724"/>
    </source>
</evidence>
<name>A0A2W5ZAV8_9BACT</name>
<dbReference type="Pfam" id="PF00994">
    <property type="entry name" value="MoCF_biosynth"/>
    <property type="match status" value="1"/>
</dbReference>
<dbReference type="EMBL" id="JAEKNS010000043">
    <property type="protein sequence ID" value="MBJ7593950.1"/>
    <property type="molecule type" value="Genomic_DNA"/>
</dbReference>
<dbReference type="SUPFAM" id="SSF53218">
    <property type="entry name" value="Molybdenum cofactor biosynthesis proteins"/>
    <property type="match status" value="1"/>
</dbReference>
<evidence type="ECO:0000313" key="7">
    <source>
        <dbReference type="Proteomes" id="UP000606991"/>
    </source>
</evidence>
<dbReference type="InterPro" id="IPR008284">
    <property type="entry name" value="MoCF_biosynth_CS"/>
</dbReference>
<sequence>MSSTTGLLCAVITVSSSRAAGSGAVDSSGDLVETRLRTLPVADIERLLVADDVDSIRNALLQSSADLVVITGGTGIGAGDVTPEAVRPMLDRELPGMGEAMRAAGLAKTAHAMLSRQLGGVRGQTLVLALPGSTAACRDCLDAVWPALPHALSLLRRGAEP</sequence>
<dbReference type="PANTHER" id="PTHR43764:SF1">
    <property type="entry name" value="MOLYBDOPTERIN MOLYBDOTRANSFERASE"/>
    <property type="match status" value="1"/>
</dbReference>
<reference evidence="4 7" key="3">
    <citation type="submission" date="2020-10" db="EMBL/GenBank/DDBJ databases">
        <title>Ca. Dormibacterota MAGs.</title>
        <authorList>
            <person name="Montgomery K."/>
        </authorList>
    </citation>
    <scope>NUCLEOTIDE SEQUENCE [LARGE SCALE GENOMIC DNA]</scope>
    <source>
        <strain evidence="4">SC8812_S17_18</strain>
    </source>
</reference>
<dbReference type="NCBIfam" id="TIGR00177">
    <property type="entry name" value="molyb_syn"/>
    <property type="match status" value="1"/>
</dbReference>